<protein>
    <recommendedName>
        <fullName evidence="4">Integral membrane protein</fullName>
    </recommendedName>
</protein>
<keyword evidence="1" id="KW-1133">Transmembrane helix</keyword>
<dbReference type="RefSeq" id="XP_068352538.1">
    <property type="nucleotide sequence ID" value="XM_068509479.1"/>
</dbReference>
<feature type="transmembrane region" description="Helical" evidence="1">
    <location>
        <begin position="255"/>
        <end position="277"/>
    </location>
</feature>
<organism evidence="2 3">
    <name type="scientific">Tritrichomonas foetus</name>
    <dbReference type="NCBI Taxonomy" id="1144522"/>
    <lineage>
        <taxon>Eukaryota</taxon>
        <taxon>Metamonada</taxon>
        <taxon>Parabasalia</taxon>
        <taxon>Tritrichomonadida</taxon>
        <taxon>Tritrichomonadidae</taxon>
        <taxon>Tritrichomonas</taxon>
    </lineage>
</organism>
<dbReference type="GO" id="GO:0016020">
    <property type="term" value="C:membrane"/>
    <property type="evidence" value="ECO:0007669"/>
    <property type="project" value="TreeGrafter"/>
</dbReference>
<proteinExistence type="predicted"/>
<gene>
    <name evidence="2" type="ORF">TRFO_34118</name>
</gene>
<dbReference type="PANTHER" id="PTHR13146">
    <property type="match status" value="1"/>
</dbReference>
<reference evidence="2" key="1">
    <citation type="submission" date="2016-10" db="EMBL/GenBank/DDBJ databases">
        <authorList>
            <person name="Benchimol M."/>
            <person name="Almeida L.G."/>
            <person name="Vasconcelos A.T."/>
            <person name="Perreira-Neves A."/>
            <person name="Rosa I.A."/>
            <person name="Tasca T."/>
            <person name="Bogo M.R."/>
            <person name="de Souza W."/>
        </authorList>
    </citation>
    <scope>NUCLEOTIDE SEQUENCE [LARGE SCALE GENOMIC DNA]</scope>
    <source>
        <strain evidence="2">K</strain>
    </source>
</reference>
<name>A0A1J4JL53_9EUKA</name>
<evidence type="ECO:0008006" key="4">
    <source>
        <dbReference type="Google" id="ProtNLM"/>
    </source>
</evidence>
<evidence type="ECO:0000313" key="2">
    <source>
        <dbReference type="EMBL" id="OHS99401.1"/>
    </source>
</evidence>
<keyword evidence="1" id="KW-0812">Transmembrane</keyword>
<dbReference type="AlphaFoldDB" id="A0A1J4JL53"/>
<feature type="transmembrane region" description="Helical" evidence="1">
    <location>
        <begin position="203"/>
        <end position="226"/>
    </location>
</feature>
<dbReference type="EMBL" id="MLAK01001006">
    <property type="protein sequence ID" value="OHS99401.1"/>
    <property type="molecule type" value="Genomic_DNA"/>
</dbReference>
<dbReference type="OrthoDB" id="29773at2759"/>
<dbReference type="VEuPathDB" id="TrichDB:TRFO_34118"/>
<feature type="transmembrane region" description="Helical" evidence="1">
    <location>
        <begin position="37"/>
        <end position="59"/>
    </location>
</feature>
<keyword evidence="3" id="KW-1185">Reference proteome</keyword>
<feature type="transmembrane region" description="Helical" evidence="1">
    <location>
        <begin position="137"/>
        <end position="157"/>
    </location>
</feature>
<accession>A0A1J4JL53</accession>
<evidence type="ECO:0000256" key="1">
    <source>
        <dbReference type="SAM" id="Phobius"/>
    </source>
</evidence>
<evidence type="ECO:0000313" key="3">
    <source>
        <dbReference type="Proteomes" id="UP000179807"/>
    </source>
</evidence>
<dbReference type="GeneID" id="94844183"/>
<dbReference type="PANTHER" id="PTHR13146:SF1">
    <property type="entry name" value="SUGAR PHOSPHATE TRANSPORTER DOMAIN-CONTAINING PROTEIN"/>
    <property type="match status" value="1"/>
</dbReference>
<dbReference type="Proteomes" id="UP000179807">
    <property type="component" value="Unassembled WGS sequence"/>
</dbReference>
<feature type="transmembrane region" description="Helical" evidence="1">
    <location>
        <begin position="169"/>
        <end position="191"/>
    </location>
</feature>
<feature type="transmembrane region" description="Helical" evidence="1">
    <location>
        <begin position="326"/>
        <end position="343"/>
    </location>
</feature>
<sequence length="419" mass="46783">MFFLLFGIANAVTMKLCFIFEGEGSEKWGYHKFQKPWWCTLVTFTGMALALPIYLGMCIKDRISGENKLKLVSELSFKDICEFAIPAISDLAEGIVSAVCIVFVGVSINSMMKSGTLVGVSLISRFMFKVHFAAYKWFFIVWVVIALTMVGCSGIISAEDSTTITTGRIWVAVIIILKFITQVGYAIKISYEEYFSQQKGYHPVMICGIEGCWSTAICAFICMPIVQHIPGTEGNGIREDTLDTFVMLGNNSQTLAMSIVIVCLGLVYNCVSTTLIGRTSAVIRTLMEAFRTFLIWIVQFILFYSFSSNDNLYNYRMAGEEWATGSYVQLAGFILMTWALFGYNKLPKYPCFKYISTWKEGDAGIDDNKEDELSQIETETTQGTTDTIENIDLENEQDQALSDVSVRSMSLGSSDESSN</sequence>
<keyword evidence="1" id="KW-0472">Membrane</keyword>
<feature type="transmembrane region" description="Helical" evidence="1">
    <location>
        <begin position="289"/>
        <end position="306"/>
    </location>
</feature>
<comment type="caution">
    <text evidence="2">The sequence shown here is derived from an EMBL/GenBank/DDBJ whole genome shotgun (WGS) entry which is preliminary data.</text>
</comment>